<dbReference type="SMART" id="SM00877">
    <property type="entry name" value="BMC"/>
    <property type="match status" value="1"/>
</dbReference>
<evidence type="ECO:0000256" key="1">
    <source>
        <dbReference type="ARBA" id="ARBA00024322"/>
    </source>
</evidence>
<feature type="domain" description="BMC circularly permuted" evidence="3">
    <location>
        <begin position="8"/>
        <end position="105"/>
    </location>
</feature>
<comment type="subcellular location">
    <subcellularLocation>
        <location evidence="1">Bacterial microcompartment</location>
    </subcellularLocation>
</comment>
<gene>
    <name evidence="4" type="ORF">HMPREF0179_01873</name>
</gene>
<keyword evidence="2" id="KW-1283">Bacterial microcompartment</keyword>
<reference evidence="4 5" key="1">
    <citation type="submission" date="2010-10" db="EMBL/GenBank/DDBJ databases">
        <authorList>
            <consortium name="The Broad Institute Genome Sequencing Platform"/>
            <person name="Ward D."/>
            <person name="Earl A."/>
            <person name="Feldgarden M."/>
            <person name="Young S.K."/>
            <person name="Gargeya S."/>
            <person name="Zeng Q."/>
            <person name="Alvarado L."/>
            <person name="Berlin A."/>
            <person name="Bochicchio J."/>
            <person name="Chapman S.B."/>
            <person name="Chen Z."/>
            <person name="Freedman E."/>
            <person name="Gellesch M."/>
            <person name="Goldberg J."/>
            <person name="Griggs A."/>
            <person name="Gujja S."/>
            <person name="Heilman E."/>
            <person name="Heiman D."/>
            <person name="Howarth C."/>
            <person name="Mehta T."/>
            <person name="Neiman D."/>
            <person name="Pearson M."/>
            <person name="Roberts A."/>
            <person name="Saif S."/>
            <person name="Shea T."/>
            <person name="Shenoy N."/>
            <person name="Sisk P."/>
            <person name="Stolte C."/>
            <person name="Sykes S."/>
            <person name="White J."/>
            <person name="Yandava C."/>
            <person name="Allen-Vercoe E."/>
            <person name="Sibley C."/>
            <person name="Ambrose C.E."/>
            <person name="Strauss J."/>
            <person name="Daigneault M."/>
            <person name="Haas B."/>
            <person name="Nusbaum C."/>
            <person name="Birren B."/>
        </authorList>
    </citation>
    <scope>NUCLEOTIDE SEQUENCE [LARGE SCALE GENOMIC DNA]</scope>
    <source>
        <strain evidence="4 5">3_1_6</strain>
    </source>
</reference>
<sequence>MPNEANTGTRAYVPGKQVTVAHLIAHPATEICEKAGIPDVDAIGILTLTPGETAIIAGDMAVRSADVNVAFLDRFSGTLILYGSVGAVEQALTQVNDMLNRLLQFTICPVTRH</sequence>
<dbReference type="STRING" id="563192.HMPREF0179_01873"/>
<dbReference type="InterPro" id="IPR009307">
    <property type="entry name" value="EutS/PduU/CutR"/>
</dbReference>
<keyword evidence="5" id="KW-1185">Reference proteome</keyword>
<dbReference type="Pfam" id="PF00936">
    <property type="entry name" value="BMC"/>
    <property type="match status" value="1"/>
</dbReference>
<name>E5Y6R0_BILW3</name>
<protein>
    <submittedName>
        <fullName evidence="4">Ethanolamine utilization protein EutS</fullName>
    </submittedName>
</protein>
<proteinExistence type="predicted"/>
<dbReference type="InterPro" id="IPR000249">
    <property type="entry name" value="BMC_dom"/>
</dbReference>
<dbReference type="AlphaFoldDB" id="E5Y6R0"/>
<comment type="caution">
    <text evidence="4">The sequence shown here is derived from an EMBL/GenBank/DDBJ whole genome shotgun (WGS) entry which is preliminary data.</text>
</comment>
<dbReference type="GO" id="GO:0031469">
    <property type="term" value="C:bacterial microcompartment"/>
    <property type="evidence" value="ECO:0007669"/>
    <property type="project" value="UniProtKB-SubCell"/>
</dbReference>
<evidence type="ECO:0000259" key="3">
    <source>
        <dbReference type="PROSITE" id="PS51931"/>
    </source>
</evidence>
<evidence type="ECO:0000313" key="4">
    <source>
        <dbReference type="EMBL" id="EFV44312.1"/>
    </source>
</evidence>
<dbReference type="SUPFAM" id="SSF143414">
    <property type="entry name" value="CcmK-like"/>
    <property type="match status" value="1"/>
</dbReference>
<dbReference type="RefSeq" id="WP_005027542.1">
    <property type="nucleotide sequence ID" value="NZ_KE150238.1"/>
</dbReference>
<dbReference type="Proteomes" id="UP000006034">
    <property type="component" value="Unassembled WGS sequence"/>
</dbReference>
<accession>E5Y6R0</accession>
<dbReference type="PROSITE" id="PS51931">
    <property type="entry name" value="BMC_CP"/>
    <property type="match status" value="1"/>
</dbReference>
<dbReference type="HOGENOM" id="CLU_143326_0_0_7"/>
<dbReference type="InterPro" id="IPR044870">
    <property type="entry name" value="BMC_CP"/>
</dbReference>
<reference evidence="4 5" key="2">
    <citation type="submission" date="2013-04" db="EMBL/GenBank/DDBJ databases">
        <title>The Genome Sequence of Bilophila wadsworthia 3_1_6.</title>
        <authorList>
            <consortium name="The Broad Institute Genomics Platform"/>
            <person name="Earl A."/>
            <person name="Ward D."/>
            <person name="Feldgarden M."/>
            <person name="Gevers D."/>
            <person name="Sibley C."/>
            <person name="Strauss J."/>
            <person name="Allen-Vercoe E."/>
            <person name="Walker B."/>
            <person name="Young S."/>
            <person name="Zeng Q."/>
            <person name="Gargeya S."/>
            <person name="Fitzgerald M."/>
            <person name="Haas B."/>
            <person name="Abouelleil A."/>
            <person name="Allen A.W."/>
            <person name="Alvarado L."/>
            <person name="Arachchi H.M."/>
            <person name="Berlin A.M."/>
            <person name="Chapman S.B."/>
            <person name="Gainer-Dewar J."/>
            <person name="Goldberg J."/>
            <person name="Griggs A."/>
            <person name="Gujja S."/>
            <person name="Hansen M."/>
            <person name="Howarth C."/>
            <person name="Imamovic A."/>
            <person name="Ireland A."/>
            <person name="Larimer J."/>
            <person name="McCowan C."/>
            <person name="Murphy C."/>
            <person name="Pearson M."/>
            <person name="Poon T.W."/>
            <person name="Priest M."/>
            <person name="Roberts A."/>
            <person name="Saif S."/>
            <person name="Shea T."/>
            <person name="Sisk P."/>
            <person name="Sykes S."/>
            <person name="Wortman J."/>
            <person name="Nusbaum C."/>
            <person name="Birren B."/>
        </authorList>
    </citation>
    <scope>NUCLEOTIDE SEQUENCE [LARGE SCALE GENOMIC DNA]</scope>
    <source>
        <strain evidence="4 5">3_1_6</strain>
    </source>
</reference>
<dbReference type="InterPro" id="IPR037233">
    <property type="entry name" value="CcmK-like_sf"/>
</dbReference>
<dbReference type="PANTHER" id="PTHR40449">
    <property type="entry name" value="ETHANOLAMINE UTILIZATION PROTEIN EUTS"/>
    <property type="match status" value="1"/>
</dbReference>
<dbReference type="Gene3D" id="3.30.70.1710">
    <property type="match status" value="1"/>
</dbReference>
<dbReference type="NCBIfam" id="NF012012">
    <property type="entry name" value="PRK15468.1"/>
    <property type="match status" value="1"/>
</dbReference>
<evidence type="ECO:0000313" key="5">
    <source>
        <dbReference type="Proteomes" id="UP000006034"/>
    </source>
</evidence>
<dbReference type="OrthoDB" id="5457140at2"/>
<dbReference type="PANTHER" id="PTHR40449:SF2">
    <property type="entry name" value="BACTERIAL MICROCOMPARTMENT SHELL PROTEIN EUTS"/>
    <property type="match status" value="1"/>
</dbReference>
<dbReference type="GeneID" id="78084142"/>
<dbReference type="EMBL" id="ADCP02000001">
    <property type="protein sequence ID" value="EFV44312.1"/>
    <property type="molecule type" value="Genomic_DNA"/>
</dbReference>
<organism evidence="4 5">
    <name type="scientific">Bilophila wadsworthia (strain 3_1_6)</name>
    <dbReference type="NCBI Taxonomy" id="563192"/>
    <lineage>
        <taxon>Bacteria</taxon>
        <taxon>Pseudomonadati</taxon>
        <taxon>Thermodesulfobacteriota</taxon>
        <taxon>Desulfovibrionia</taxon>
        <taxon>Desulfovibrionales</taxon>
        <taxon>Desulfovibrionaceae</taxon>
        <taxon>Bilophila</taxon>
    </lineage>
</organism>
<evidence type="ECO:0000256" key="2">
    <source>
        <dbReference type="ARBA" id="ARBA00024446"/>
    </source>
</evidence>
<dbReference type="eggNOG" id="COG4810">
    <property type="taxonomic scope" value="Bacteria"/>
</dbReference>
<dbReference type="PIRSF" id="PIRSF012296">
    <property type="entry name" value="EutS_PduU"/>
    <property type="match status" value="1"/>
</dbReference>